<dbReference type="PROSITE" id="PS00070">
    <property type="entry name" value="ALDEHYDE_DEHYDR_CYS"/>
    <property type="match status" value="1"/>
</dbReference>
<dbReference type="Proteomes" id="UP001220456">
    <property type="component" value="Unassembled WGS sequence"/>
</dbReference>
<dbReference type="Gene3D" id="3.40.605.10">
    <property type="entry name" value="Aldehyde Dehydrogenase, Chain A, domain 1"/>
    <property type="match status" value="1"/>
</dbReference>
<keyword evidence="1 3" id="KW-0560">Oxidoreductase</keyword>
<dbReference type="InterPro" id="IPR016162">
    <property type="entry name" value="Ald_DH_N"/>
</dbReference>
<proteinExistence type="inferred from homology"/>
<comment type="caution">
    <text evidence="5">The sequence shown here is derived from an EMBL/GenBank/DDBJ whole genome shotgun (WGS) entry which is preliminary data.</text>
</comment>
<dbReference type="EMBL" id="JAROKN010000001">
    <property type="protein sequence ID" value="MDF9276227.1"/>
    <property type="molecule type" value="Genomic_DNA"/>
</dbReference>
<dbReference type="Pfam" id="PF00171">
    <property type="entry name" value="Aldedh"/>
    <property type="match status" value="1"/>
</dbReference>
<name>A0ABT6CQ01_9MICC</name>
<dbReference type="PROSITE" id="PS00687">
    <property type="entry name" value="ALDEHYDE_DEHYDR_GLU"/>
    <property type="match status" value="1"/>
</dbReference>
<organism evidence="5 6">
    <name type="scientific">Arthrobacter vasquezii</name>
    <dbReference type="NCBI Taxonomy" id="2977629"/>
    <lineage>
        <taxon>Bacteria</taxon>
        <taxon>Bacillati</taxon>
        <taxon>Actinomycetota</taxon>
        <taxon>Actinomycetes</taxon>
        <taxon>Micrococcales</taxon>
        <taxon>Micrococcaceae</taxon>
        <taxon>Arthrobacter</taxon>
    </lineage>
</organism>
<dbReference type="SUPFAM" id="SSF53720">
    <property type="entry name" value="ALDH-like"/>
    <property type="match status" value="1"/>
</dbReference>
<evidence type="ECO:0000313" key="5">
    <source>
        <dbReference type="EMBL" id="MDF9276227.1"/>
    </source>
</evidence>
<dbReference type="InterPro" id="IPR029510">
    <property type="entry name" value="Ald_DH_CS_GLU"/>
</dbReference>
<accession>A0ABT6CQ01</accession>
<dbReference type="InterPro" id="IPR016161">
    <property type="entry name" value="Ald_DH/histidinol_DH"/>
</dbReference>
<dbReference type="InterPro" id="IPR050740">
    <property type="entry name" value="Aldehyde_DH_Superfamily"/>
</dbReference>
<dbReference type="InterPro" id="IPR016163">
    <property type="entry name" value="Ald_DH_C"/>
</dbReference>
<dbReference type="InterPro" id="IPR015590">
    <property type="entry name" value="Aldehyde_DH_dom"/>
</dbReference>
<comment type="similarity">
    <text evidence="3">Belongs to the aldehyde dehydrogenase family.</text>
</comment>
<dbReference type="PANTHER" id="PTHR43353:SF5">
    <property type="entry name" value="SUCCINATE-SEMIALDEHYDE DEHYDROGENASE, MITOCHONDRIAL"/>
    <property type="match status" value="1"/>
</dbReference>
<evidence type="ECO:0000256" key="2">
    <source>
        <dbReference type="PROSITE-ProRule" id="PRU10007"/>
    </source>
</evidence>
<dbReference type="Gene3D" id="3.40.309.10">
    <property type="entry name" value="Aldehyde Dehydrogenase, Chain A, domain 2"/>
    <property type="match status" value="1"/>
</dbReference>
<dbReference type="CDD" id="cd07103">
    <property type="entry name" value="ALDH_F5_SSADH_GabD"/>
    <property type="match status" value="1"/>
</dbReference>
<reference evidence="5 6" key="1">
    <citation type="journal article" date="2023" name="Int. J. Syst. Evol. Microbiol.">
        <title>Arthrobacter vasquezii sp. nov., isolated from a soil sample from Union Glacier, Antarctica.</title>
        <authorList>
            <person name="Valenzuela-Ibaceta F."/>
            <person name="Carrasco V."/>
            <person name="Lagos-Moraga S."/>
            <person name="Dietz-Vargas C."/>
            <person name="Navarro C.A."/>
            <person name="Perez-Donoso J.M."/>
        </authorList>
    </citation>
    <scope>NUCLEOTIDE SEQUENCE [LARGE SCALE GENOMIC DNA]</scope>
    <source>
        <strain evidence="5 6">EH-1B-1</strain>
    </source>
</reference>
<evidence type="ECO:0000256" key="3">
    <source>
        <dbReference type="RuleBase" id="RU003345"/>
    </source>
</evidence>
<keyword evidence="6" id="KW-1185">Reference proteome</keyword>
<evidence type="ECO:0000259" key="4">
    <source>
        <dbReference type="Pfam" id="PF00171"/>
    </source>
</evidence>
<evidence type="ECO:0000313" key="6">
    <source>
        <dbReference type="Proteomes" id="UP001220456"/>
    </source>
</evidence>
<sequence length="479" mass="50609">MNLKEAQHLVNGTWYGSDETKDVIDPGNGAVIGQVAWGSAQDAEAAADAAAAAFPAWSSTTARERGDLLRKAADLLAERRDELAFVLAMEAGKRLPEAQGEVDFSVEYFRWFAEEARRATGTIRPPELHGRRHMSVRRPIGVVLSLTPWNFPVSIQARKLAAILAAGCTVVGRVSEKAPLAATGLFEVLTDAGFPAGVVNLVHGPSRATTAALLQHPAVRAVSFTGSTGVGSQIMGQAAGRIIRPLLELGGNAPFIVFDDADLDLAVEGAVLGRLRNSGQSCVAANRFLVQQGVAEEFAKRLGERFDALTIGHGAPGDGSPVPDLGPLIDDERVSAVQALVDDALNRGARRVTHRTEAPTGGSFLAPTLLTDVPADAPLVTEEVFGPAAGIVTFSDEEDAIRKANATEMGLAAYVWTKSARRGWELPGRIEAGIVGVNDPLPSVAFAPMGGMKQSGLGREGADLGMEEFEEIQYVAWKP</sequence>
<dbReference type="PANTHER" id="PTHR43353">
    <property type="entry name" value="SUCCINATE-SEMIALDEHYDE DEHYDROGENASE, MITOCHONDRIAL"/>
    <property type="match status" value="1"/>
</dbReference>
<dbReference type="InterPro" id="IPR016160">
    <property type="entry name" value="Ald_DH_CS_CYS"/>
</dbReference>
<protein>
    <submittedName>
        <fullName evidence="5">NAD-dependent succinate-semialdehyde dehydrogenase</fullName>
    </submittedName>
</protein>
<gene>
    <name evidence="5" type="ORF">P4U43_00295</name>
</gene>
<feature type="active site" evidence="2">
    <location>
        <position position="248"/>
    </location>
</feature>
<evidence type="ECO:0000256" key="1">
    <source>
        <dbReference type="ARBA" id="ARBA00023002"/>
    </source>
</evidence>
<dbReference type="RefSeq" id="WP_277356934.1">
    <property type="nucleotide sequence ID" value="NZ_JAROKN010000001.1"/>
</dbReference>
<feature type="domain" description="Aldehyde dehydrogenase" evidence="4">
    <location>
        <begin position="17"/>
        <end position="475"/>
    </location>
</feature>